<dbReference type="Proteomes" id="UP000215127">
    <property type="component" value="Chromosome 2"/>
</dbReference>
<evidence type="ECO:0000259" key="4">
    <source>
        <dbReference type="Pfam" id="PF07724"/>
    </source>
</evidence>
<protein>
    <recommendedName>
        <fullName evidence="4">ATPase AAA-type core domain-containing protein</fullName>
    </recommendedName>
</protein>
<gene>
    <name evidence="5" type="ORF">ZT3D7_G3366</name>
</gene>
<feature type="region of interest" description="Disordered" evidence="3">
    <location>
        <begin position="1"/>
        <end position="22"/>
    </location>
</feature>
<dbReference type="GO" id="GO:0034605">
    <property type="term" value="P:cellular response to heat"/>
    <property type="evidence" value="ECO:0007669"/>
    <property type="project" value="TreeGrafter"/>
</dbReference>
<accession>A0A1X7RMK1</accession>
<proteinExistence type="predicted"/>
<keyword evidence="2" id="KW-0067">ATP-binding</keyword>
<evidence type="ECO:0000256" key="3">
    <source>
        <dbReference type="SAM" id="MobiDB-lite"/>
    </source>
</evidence>
<dbReference type="SUPFAM" id="SSF52540">
    <property type="entry name" value="P-loop containing nucleoside triphosphate hydrolases"/>
    <property type="match status" value="1"/>
</dbReference>
<dbReference type="PANTHER" id="PTHR11638">
    <property type="entry name" value="ATP-DEPENDENT CLP PROTEASE"/>
    <property type="match status" value="1"/>
</dbReference>
<dbReference type="InterPro" id="IPR036770">
    <property type="entry name" value="Ankyrin_rpt-contain_sf"/>
</dbReference>
<dbReference type="GO" id="GO:0005524">
    <property type="term" value="F:ATP binding"/>
    <property type="evidence" value="ECO:0007669"/>
    <property type="project" value="UniProtKB-KW"/>
</dbReference>
<dbReference type="EMBL" id="LT853693">
    <property type="protein sequence ID" value="SMQ48217.1"/>
    <property type="molecule type" value="Genomic_DNA"/>
</dbReference>
<dbReference type="SUPFAM" id="SSF48403">
    <property type="entry name" value="Ankyrin repeat"/>
    <property type="match status" value="1"/>
</dbReference>
<keyword evidence="1" id="KW-0547">Nucleotide-binding</keyword>
<feature type="domain" description="ATPase AAA-type core" evidence="4">
    <location>
        <begin position="278"/>
        <end position="444"/>
    </location>
</feature>
<dbReference type="InterPro" id="IPR027417">
    <property type="entry name" value="P-loop_NTPase"/>
</dbReference>
<dbReference type="GO" id="GO:0005737">
    <property type="term" value="C:cytoplasm"/>
    <property type="evidence" value="ECO:0007669"/>
    <property type="project" value="TreeGrafter"/>
</dbReference>
<organism evidence="5 6">
    <name type="scientific">Zymoseptoria tritici (strain ST99CH_3D7)</name>
    <dbReference type="NCBI Taxonomy" id="1276538"/>
    <lineage>
        <taxon>Eukaryota</taxon>
        <taxon>Fungi</taxon>
        <taxon>Dikarya</taxon>
        <taxon>Ascomycota</taxon>
        <taxon>Pezizomycotina</taxon>
        <taxon>Dothideomycetes</taxon>
        <taxon>Dothideomycetidae</taxon>
        <taxon>Mycosphaerellales</taxon>
        <taxon>Mycosphaerellaceae</taxon>
        <taxon>Zymoseptoria</taxon>
    </lineage>
</organism>
<keyword evidence="6" id="KW-1185">Reference proteome</keyword>
<dbReference type="AlphaFoldDB" id="A0A1X7RMK1"/>
<reference evidence="5 6" key="1">
    <citation type="submission" date="2016-06" db="EMBL/GenBank/DDBJ databases">
        <authorList>
            <person name="Kjaerup R.B."/>
            <person name="Dalgaard T.S."/>
            <person name="Juul-Madsen H.R."/>
        </authorList>
    </citation>
    <scope>NUCLEOTIDE SEQUENCE [LARGE SCALE GENOMIC DNA]</scope>
</reference>
<dbReference type="InterPro" id="IPR001270">
    <property type="entry name" value="ClpA/B"/>
</dbReference>
<dbReference type="InterPro" id="IPR050130">
    <property type="entry name" value="ClpA_ClpB"/>
</dbReference>
<dbReference type="STRING" id="1276538.A0A1X7RMK1"/>
<evidence type="ECO:0000256" key="2">
    <source>
        <dbReference type="ARBA" id="ARBA00022840"/>
    </source>
</evidence>
<dbReference type="PRINTS" id="PR00300">
    <property type="entry name" value="CLPPROTEASEA"/>
</dbReference>
<dbReference type="PANTHER" id="PTHR11638:SF18">
    <property type="entry name" value="HEAT SHOCK PROTEIN 104"/>
    <property type="match status" value="1"/>
</dbReference>
<evidence type="ECO:0000313" key="6">
    <source>
        <dbReference type="Proteomes" id="UP000215127"/>
    </source>
</evidence>
<dbReference type="Pfam" id="PF07724">
    <property type="entry name" value="AAA_2"/>
    <property type="match status" value="1"/>
</dbReference>
<evidence type="ECO:0000256" key="1">
    <source>
        <dbReference type="ARBA" id="ARBA00022741"/>
    </source>
</evidence>
<dbReference type="InterPro" id="IPR003959">
    <property type="entry name" value="ATPase_AAA_core"/>
</dbReference>
<dbReference type="Gene3D" id="3.40.50.300">
    <property type="entry name" value="P-loop containing nucleotide triphosphate hydrolases"/>
    <property type="match status" value="1"/>
</dbReference>
<dbReference type="GO" id="GO:0016887">
    <property type="term" value="F:ATP hydrolysis activity"/>
    <property type="evidence" value="ECO:0007669"/>
    <property type="project" value="InterPro"/>
</dbReference>
<dbReference type="Gene3D" id="1.25.40.20">
    <property type="entry name" value="Ankyrin repeat-containing domain"/>
    <property type="match status" value="1"/>
</dbReference>
<name>A0A1X7RMK1_ZYMT9</name>
<sequence length="583" mass="64992">MPGSNVTGEVAKVKTAKGQPDKPTELPIATVHFIRSLTASYPETADQTLSRQHLSSFTVSTLAAALDQSCSFSAVKSYLKQCEDAAIRQTIGDRTSSNHLVICHAIQRNDAGILRLLLEYDQIDPNALDWGNVPVLAYAIMRSKWTSDNTTEIVKTLLIYGAEPNVIPQDMWTDYVSTPALQTPTTRFENTYKTLWCDHKKRTILAETLNLTMRYSLWRAARMDPMIARVKQISKGNRILPLHQIPYLIIGQEIATKLVIDNIFAHIVMQGDTKPLVLAFAGLSGHGKTELASQLGSLLSSDFIDIDCAQTSTLWTLLGPTGGYQDHQLGSPLNNFLARCGGKRAVVFLDEYDKTEKDVRDALLTVMASGTYCERRGNTNVDCRKVIWILATNKGDTAIATFHKKYIASRKEEDISKVSVVSLSRQLHKLFTTLYSPAVAGRINAIIPFFPFSPGEQAVVAHKFILHLHDTVRKDIDMKEPNPRLIGHCLLSLNDDGKICQHLARDGYVEELGARSLDTKVGEVCQAFVSIYARRDELVNEETNRGLLKKYVIQLNRVEEGVEELSVFEDVVKERESQADGEE</sequence>
<evidence type="ECO:0000313" key="5">
    <source>
        <dbReference type="EMBL" id="SMQ48217.1"/>
    </source>
</evidence>